<proteinExistence type="predicted"/>
<evidence type="ECO:0000313" key="3">
    <source>
        <dbReference type="Proteomes" id="UP001153069"/>
    </source>
</evidence>
<reference evidence="2" key="1">
    <citation type="submission" date="2020-06" db="EMBL/GenBank/DDBJ databases">
        <authorList>
            <consortium name="Plant Systems Biology data submission"/>
        </authorList>
    </citation>
    <scope>NUCLEOTIDE SEQUENCE</scope>
    <source>
        <strain evidence="2">D6</strain>
    </source>
</reference>
<dbReference type="AlphaFoldDB" id="A0A9N8H545"/>
<evidence type="ECO:0000313" key="2">
    <source>
        <dbReference type="EMBL" id="CAB9501236.1"/>
    </source>
</evidence>
<gene>
    <name evidence="2" type="ORF">SEMRO_103_G052400.1</name>
</gene>
<name>A0A9N8H545_9STRA</name>
<feature type="region of interest" description="Disordered" evidence="1">
    <location>
        <begin position="475"/>
        <end position="509"/>
    </location>
</feature>
<dbReference type="InterPro" id="IPR029063">
    <property type="entry name" value="SAM-dependent_MTases_sf"/>
</dbReference>
<protein>
    <submittedName>
        <fullName evidence="2">Uncharacterized protein</fullName>
    </submittedName>
</protein>
<evidence type="ECO:0000256" key="1">
    <source>
        <dbReference type="SAM" id="MobiDB-lite"/>
    </source>
</evidence>
<dbReference type="Proteomes" id="UP001153069">
    <property type="component" value="Unassembled WGS sequence"/>
</dbReference>
<accession>A0A9N8H545</accession>
<dbReference type="SUPFAM" id="SSF53335">
    <property type="entry name" value="S-adenosyl-L-methionine-dependent methyltransferases"/>
    <property type="match status" value="1"/>
</dbReference>
<dbReference type="EMBL" id="CAICTM010000102">
    <property type="protein sequence ID" value="CAB9501236.1"/>
    <property type="molecule type" value="Genomic_DNA"/>
</dbReference>
<keyword evidence="3" id="KW-1185">Reference proteome</keyword>
<sequence length="552" mass="63041">MVLLPLTRKLNKALGPFLLRNGLRLRMALGSPGDNPTLDSLTGITWAQKLISIEAHHDAQAFMDHIQKIKHSPIEVWVEDTFDRIFGKDDLEERRKTMTPSEIRLSILESYLRPALLPDERWSNVLQWRFHTRLLKWIRAEWLLAQYGLHVQQAVRDFPKFRHSPQLTVTSSRSSQQGNILTSLLLTTTTSTEYDPQQSASKNKAITASLPTTDFVHRVLETRRWSPHKNNPAVYQQLQQLCQTIAKNGRMVSLRGGGLLLADLPLDTPLQTVPFQDVLQVLGGHVHACGPLNALCEERDMYQLWTQEYVDRLAHYLLQRCNRQPQHETVILDIGAGDGLLGRHLQIAMGKRLLTSSRRNKKNNNKTKAPTVVSVDNGSWRIHPRAAVEPLSVEQALEQYVAPGKQQQHTIVLCSWMPMGVDWSHLFRQYHVDEYILIGECDDGTCGDNWDTWGNPAYQSDEVMEQELMAALVEDQTDDDNNNDNNSGSHDKEEEEGHMATEGTLPQYQVDGYKRIDKDDWAPFQFSRFDSAISKTGKTVVFRRTQKTEEIQ</sequence>
<comment type="caution">
    <text evidence="2">The sequence shown here is derived from an EMBL/GenBank/DDBJ whole genome shotgun (WGS) entry which is preliminary data.</text>
</comment>
<organism evidence="2 3">
    <name type="scientific">Seminavis robusta</name>
    <dbReference type="NCBI Taxonomy" id="568900"/>
    <lineage>
        <taxon>Eukaryota</taxon>
        <taxon>Sar</taxon>
        <taxon>Stramenopiles</taxon>
        <taxon>Ochrophyta</taxon>
        <taxon>Bacillariophyta</taxon>
        <taxon>Bacillariophyceae</taxon>
        <taxon>Bacillariophycidae</taxon>
        <taxon>Naviculales</taxon>
        <taxon>Naviculaceae</taxon>
        <taxon>Seminavis</taxon>
    </lineage>
</organism>
<dbReference type="OrthoDB" id="46175at2759"/>
<feature type="compositionally biased region" description="Basic and acidic residues" evidence="1">
    <location>
        <begin position="489"/>
        <end position="499"/>
    </location>
</feature>